<evidence type="ECO:0000313" key="1">
    <source>
        <dbReference type="EMBL" id="GAA4652046.1"/>
    </source>
</evidence>
<gene>
    <name evidence="1" type="ORF">GCM10023116_43300</name>
</gene>
<protein>
    <submittedName>
        <fullName evidence="1">Uncharacterized protein</fullName>
    </submittedName>
</protein>
<accession>A0ABP8V821</accession>
<name>A0ABP8V821_9GAMM</name>
<keyword evidence="2" id="KW-1185">Reference proteome</keyword>
<organism evidence="1 2">
    <name type="scientific">Kistimonas scapharcae</name>
    <dbReference type="NCBI Taxonomy" id="1036133"/>
    <lineage>
        <taxon>Bacteria</taxon>
        <taxon>Pseudomonadati</taxon>
        <taxon>Pseudomonadota</taxon>
        <taxon>Gammaproteobacteria</taxon>
        <taxon>Oceanospirillales</taxon>
        <taxon>Endozoicomonadaceae</taxon>
        <taxon>Kistimonas</taxon>
    </lineage>
</organism>
<dbReference type="RefSeq" id="WP_345198537.1">
    <property type="nucleotide sequence ID" value="NZ_BAABFL010000468.1"/>
</dbReference>
<dbReference type="EMBL" id="BAABFL010000468">
    <property type="protein sequence ID" value="GAA4652046.1"/>
    <property type="molecule type" value="Genomic_DNA"/>
</dbReference>
<reference evidence="2" key="1">
    <citation type="journal article" date="2019" name="Int. J. Syst. Evol. Microbiol.">
        <title>The Global Catalogue of Microorganisms (GCM) 10K type strain sequencing project: providing services to taxonomists for standard genome sequencing and annotation.</title>
        <authorList>
            <consortium name="The Broad Institute Genomics Platform"/>
            <consortium name="The Broad Institute Genome Sequencing Center for Infectious Disease"/>
            <person name="Wu L."/>
            <person name="Ma J."/>
        </authorList>
    </citation>
    <scope>NUCLEOTIDE SEQUENCE [LARGE SCALE GENOMIC DNA]</scope>
    <source>
        <strain evidence="2">JCM 17805</strain>
    </source>
</reference>
<sequence length="71" mass="8540">MITTKPSRDNRLTRIHNRCEALERIIDKCNRHSKRNGYPEPLERYIAKCSRRHRAWMEAAHREVNLIRASL</sequence>
<dbReference type="Proteomes" id="UP001500604">
    <property type="component" value="Unassembled WGS sequence"/>
</dbReference>
<evidence type="ECO:0000313" key="2">
    <source>
        <dbReference type="Proteomes" id="UP001500604"/>
    </source>
</evidence>
<proteinExistence type="predicted"/>
<comment type="caution">
    <text evidence="1">The sequence shown here is derived from an EMBL/GenBank/DDBJ whole genome shotgun (WGS) entry which is preliminary data.</text>
</comment>